<evidence type="ECO:0000313" key="6">
    <source>
        <dbReference type="Proteomes" id="UP001168146"/>
    </source>
</evidence>
<evidence type="ECO:0000313" key="7">
    <source>
        <dbReference type="Proteomes" id="UP001175353"/>
    </source>
</evidence>
<gene>
    <name evidence="4" type="ORF">LTR82_018042</name>
    <name evidence="5" type="ORF">LTR91_025004</name>
</gene>
<sequence length="303" mass="32166">MIESTLQDALQTYPAVDPAEFAGKLKGQVAIVTGTSAGTGIDIAKALANAGAKVACVARRDVKPLVEYIKSKGGEAIAISEDVAVKGAAQRIVAKVESELGTVNILINNAGISRLSPVAEEPEDMDIWWRVHEVNVYAPVMLTRAVLPAMLKRGSGYIISVSSSVLYMTLPCMSAYSSSKAAITKFHEALAIELRDTGVYSFSTTPGVVKTELGASENALNKGAMEDPNMKAFMAGRGKYQGQDADVLANAIVAMTVDDSFKSLNGKFINASKDLTAVMEEARKEGAGRIGAEDMYAVRMHQL</sequence>
<evidence type="ECO:0000313" key="5">
    <source>
        <dbReference type="EMBL" id="KAK0951405.1"/>
    </source>
</evidence>
<dbReference type="Gene3D" id="3.40.50.720">
    <property type="entry name" value="NAD(P)-binding Rossmann-like Domain"/>
    <property type="match status" value="1"/>
</dbReference>
<dbReference type="GO" id="GO:0016491">
    <property type="term" value="F:oxidoreductase activity"/>
    <property type="evidence" value="ECO:0007669"/>
    <property type="project" value="UniProtKB-KW"/>
</dbReference>
<dbReference type="EMBL" id="JASUXU010000233">
    <property type="protein sequence ID" value="KAK0301981.1"/>
    <property type="molecule type" value="Genomic_DNA"/>
</dbReference>
<keyword evidence="7" id="KW-1185">Reference proteome</keyword>
<evidence type="ECO:0000313" key="4">
    <source>
        <dbReference type="EMBL" id="KAK0301981.1"/>
    </source>
</evidence>
<dbReference type="CDD" id="cd05233">
    <property type="entry name" value="SDR_c"/>
    <property type="match status" value="1"/>
</dbReference>
<protein>
    <recommendedName>
        <fullName evidence="8">NAD(P)-binding protein</fullName>
    </recommendedName>
</protein>
<reference evidence="4" key="1">
    <citation type="submission" date="2021-12" db="EMBL/GenBank/DDBJ databases">
        <title>Black yeast isolated from Biological Soil Crust.</title>
        <authorList>
            <person name="Kurbessoian T."/>
        </authorList>
    </citation>
    <scope>NUCLEOTIDE SEQUENCE</scope>
    <source>
        <strain evidence="4">CCFEE 5208</strain>
    </source>
</reference>
<keyword evidence="2" id="KW-0560">Oxidoreductase</keyword>
<dbReference type="InterPro" id="IPR036291">
    <property type="entry name" value="NAD(P)-bd_dom_sf"/>
</dbReference>
<evidence type="ECO:0008006" key="8">
    <source>
        <dbReference type="Google" id="ProtNLM"/>
    </source>
</evidence>
<dbReference type="PANTHER" id="PTHR44196">
    <property type="entry name" value="DEHYDROGENASE/REDUCTASE SDR FAMILY MEMBER 7B"/>
    <property type="match status" value="1"/>
</dbReference>
<dbReference type="AlphaFoldDB" id="A0AAN6F334"/>
<reference evidence="5" key="2">
    <citation type="submission" date="2023-06" db="EMBL/GenBank/DDBJ databases">
        <title>Black Yeasts Isolated from many extreme environments.</title>
        <authorList>
            <person name="Coleine C."/>
            <person name="Stajich J.E."/>
            <person name="Selbmann L."/>
        </authorList>
    </citation>
    <scope>NUCLEOTIDE SEQUENCE</scope>
    <source>
        <strain evidence="5">CCFEE 5200</strain>
    </source>
</reference>
<dbReference type="PANTHER" id="PTHR44196:SF1">
    <property type="entry name" value="DEHYDROGENASE_REDUCTASE SDR FAMILY MEMBER 7B"/>
    <property type="match status" value="1"/>
</dbReference>
<dbReference type="PRINTS" id="PR00080">
    <property type="entry name" value="SDRFAMILY"/>
</dbReference>
<comment type="similarity">
    <text evidence="1 3">Belongs to the short-chain dehydrogenases/reductases (SDR) family.</text>
</comment>
<dbReference type="EMBL" id="JAUJLE010000698">
    <property type="protein sequence ID" value="KAK0951405.1"/>
    <property type="molecule type" value="Genomic_DNA"/>
</dbReference>
<accession>A0AAN6F334</accession>
<dbReference type="PRINTS" id="PR00081">
    <property type="entry name" value="GDHRDH"/>
</dbReference>
<evidence type="ECO:0000256" key="1">
    <source>
        <dbReference type="ARBA" id="ARBA00006484"/>
    </source>
</evidence>
<name>A0AAN6F334_9PEZI</name>
<evidence type="ECO:0000256" key="2">
    <source>
        <dbReference type="ARBA" id="ARBA00023002"/>
    </source>
</evidence>
<comment type="caution">
    <text evidence="4">The sequence shown here is derived from an EMBL/GenBank/DDBJ whole genome shotgun (WGS) entry which is preliminary data.</text>
</comment>
<dbReference type="Proteomes" id="UP001168146">
    <property type="component" value="Unassembled WGS sequence"/>
</dbReference>
<organism evidence="4 6">
    <name type="scientific">Friedmanniomyces endolithicus</name>
    <dbReference type="NCBI Taxonomy" id="329885"/>
    <lineage>
        <taxon>Eukaryota</taxon>
        <taxon>Fungi</taxon>
        <taxon>Dikarya</taxon>
        <taxon>Ascomycota</taxon>
        <taxon>Pezizomycotina</taxon>
        <taxon>Dothideomycetes</taxon>
        <taxon>Dothideomycetidae</taxon>
        <taxon>Mycosphaerellales</taxon>
        <taxon>Teratosphaeriaceae</taxon>
        <taxon>Friedmanniomyces</taxon>
    </lineage>
</organism>
<dbReference type="Proteomes" id="UP001175353">
    <property type="component" value="Unassembled WGS sequence"/>
</dbReference>
<dbReference type="InterPro" id="IPR002347">
    <property type="entry name" value="SDR_fam"/>
</dbReference>
<proteinExistence type="inferred from homology"/>
<dbReference type="Pfam" id="PF00106">
    <property type="entry name" value="adh_short"/>
    <property type="match status" value="1"/>
</dbReference>
<dbReference type="SUPFAM" id="SSF51735">
    <property type="entry name" value="NAD(P)-binding Rossmann-fold domains"/>
    <property type="match status" value="1"/>
</dbReference>
<dbReference type="GO" id="GO:0016020">
    <property type="term" value="C:membrane"/>
    <property type="evidence" value="ECO:0007669"/>
    <property type="project" value="TreeGrafter"/>
</dbReference>
<evidence type="ECO:0000256" key="3">
    <source>
        <dbReference type="RuleBase" id="RU000363"/>
    </source>
</evidence>